<comment type="caution">
    <text evidence="1">The sequence shown here is derived from an EMBL/GenBank/DDBJ whole genome shotgun (WGS) entry which is preliminary data.</text>
</comment>
<dbReference type="EMBL" id="CAJVCH010571833">
    <property type="protein sequence ID" value="CAG7838651.1"/>
    <property type="molecule type" value="Genomic_DNA"/>
</dbReference>
<keyword evidence="2" id="KW-1185">Reference proteome</keyword>
<protein>
    <submittedName>
        <fullName evidence="1">Uncharacterized protein</fullName>
    </submittedName>
</protein>
<gene>
    <name evidence="1" type="ORF">AFUS01_LOCUS47596</name>
</gene>
<dbReference type="Proteomes" id="UP000708208">
    <property type="component" value="Unassembled WGS sequence"/>
</dbReference>
<dbReference type="AlphaFoldDB" id="A0A8J2Q7U4"/>
<name>A0A8J2Q7U4_9HEXA</name>
<organism evidence="1 2">
    <name type="scientific">Allacma fusca</name>
    <dbReference type="NCBI Taxonomy" id="39272"/>
    <lineage>
        <taxon>Eukaryota</taxon>
        <taxon>Metazoa</taxon>
        <taxon>Ecdysozoa</taxon>
        <taxon>Arthropoda</taxon>
        <taxon>Hexapoda</taxon>
        <taxon>Collembola</taxon>
        <taxon>Symphypleona</taxon>
        <taxon>Sminthuridae</taxon>
        <taxon>Allacma</taxon>
    </lineage>
</organism>
<accession>A0A8J2Q7U4</accession>
<sequence length="147" mass="16345">MLDYKGSAGLVEENLDKSGVVTRENQLVGFVRPQTDTKEEDDEKKKNKWIWRTGNSFPVGDSEGLEENAVSQSPLICSVLTAKSLSMVIIYGSGRKGVKCSCVHLMNFWIENFDTKGRDDGTRTSRIKLRGVTLTLVTRDCTKIVGL</sequence>
<evidence type="ECO:0000313" key="2">
    <source>
        <dbReference type="Proteomes" id="UP000708208"/>
    </source>
</evidence>
<proteinExistence type="predicted"/>
<reference evidence="1" key="1">
    <citation type="submission" date="2021-06" db="EMBL/GenBank/DDBJ databases">
        <authorList>
            <person name="Hodson N. C."/>
            <person name="Mongue J. A."/>
            <person name="Jaron S. K."/>
        </authorList>
    </citation>
    <scope>NUCLEOTIDE SEQUENCE</scope>
</reference>
<evidence type="ECO:0000313" key="1">
    <source>
        <dbReference type="EMBL" id="CAG7838651.1"/>
    </source>
</evidence>